<evidence type="ECO:0000313" key="9">
    <source>
        <dbReference type="EMBL" id="MDQ0256621.1"/>
    </source>
</evidence>
<feature type="transmembrane region" description="Helical" evidence="7">
    <location>
        <begin position="7"/>
        <end position="27"/>
    </location>
</feature>
<comment type="similarity">
    <text evidence="2">Belongs to the BMP lipoprotein family.</text>
</comment>
<dbReference type="InterPro" id="IPR028082">
    <property type="entry name" value="Peripla_BP_I"/>
</dbReference>
<evidence type="ECO:0000256" key="1">
    <source>
        <dbReference type="ARBA" id="ARBA00004193"/>
    </source>
</evidence>
<keyword evidence="4" id="KW-0732">Signal</keyword>
<dbReference type="SUPFAM" id="SSF53822">
    <property type="entry name" value="Periplasmic binding protein-like I"/>
    <property type="match status" value="1"/>
</dbReference>
<organism evidence="9 10">
    <name type="scientific">Evansella vedderi</name>
    <dbReference type="NCBI Taxonomy" id="38282"/>
    <lineage>
        <taxon>Bacteria</taxon>
        <taxon>Bacillati</taxon>
        <taxon>Bacillota</taxon>
        <taxon>Bacilli</taxon>
        <taxon>Bacillales</taxon>
        <taxon>Bacillaceae</taxon>
        <taxon>Evansella</taxon>
    </lineage>
</organism>
<dbReference type="PANTHER" id="PTHR34296">
    <property type="entry name" value="TRANSCRIPTIONAL ACTIVATOR PROTEIN MED"/>
    <property type="match status" value="1"/>
</dbReference>
<name>A0ABT9ZZF1_9BACI</name>
<protein>
    <submittedName>
        <fullName evidence="9">Transcriptional activator of comK protein</fullName>
    </submittedName>
</protein>
<evidence type="ECO:0000256" key="5">
    <source>
        <dbReference type="ARBA" id="ARBA00023136"/>
    </source>
</evidence>
<evidence type="ECO:0000256" key="2">
    <source>
        <dbReference type="ARBA" id="ARBA00008610"/>
    </source>
</evidence>
<proteinExistence type="inferred from homology"/>
<dbReference type="InterPro" id="IPR003760">
    <property type="entry name" value="PnrA-like"/>
</dbReference>
<evidence type="ECO:0000259" key="8">
    <source>
        <dbReference type="Pfam" id="PF02608"/>
    </source>
</evidence>
<dbReference type="InterPro" id="IPR050957">
    <property type="entry name" value="BMP_lipoprotein"/>
</dbReference>
<accession>A0ABT9ZZF1</accession>
<evidence type="ECO:0000256" key="4">
    <source>
        <dbReference type="ARBA" id="ARBA00022729"/>
    </source>
</evidence>
<comment type="caution">
    <text evidence="9">The sequence shown here is derived from an EMBL/GenBank/DDBJ whole genome shotgun (WGS) entry which is preliminary data.</text>
</comment>
<feature type="domain" description="ABC transporter substrate-binding protein PnrA-like" evidence="8">
    <location>
        <begin position="45"/>
        <end position="292"/>
    </location>
</feature>
<dbReference type="EMBL" id="JAUSUG010000018">
    <property type="protein sequence ID" value="MDQ0256621.1"/>
    <property type="molecule type" value="Genomic_DNA"/>
</dbReference>
<evidence type="ECO:0000256" key="6">
    <source>
        <dbReference type="ARBA" id="ARBA00023288"/>
    </source>
</evidence>
<keyword evidence="10" id="KW-1185">Reference proteome</keyword>
<dbReference type="RefSeq" id="WP_307329050.1">
    <property type="nucleotide sequence ID" value="NZ_JAUSUG010000018.1"/>
</dbReference>
<keyword evidence="7" id="KW-1133">Transmembrane helix</keyword>
<evidence type="ECO:0000256" key="3">
    <source>
        <dbReference type="ARBA" id="ARBA00022475"/>
    </source>
</evidence>
<reference evidence="9 10" key="1">
    <citation type="submission" date="2023-07" db="EMBL/GenBank/DDBJ databases">
        <title>Genomic Encyclopedia of Type Strains, Phase IV (KMG-IV): sequencing the most valuable type-strain genomes for metagenomic binning, comparative biology and taxonomic classification.</title>
        <authorList>
            <person name="Goeker M."/>
        </authorList>
    </citation>
    <scope>NUCLEOTIDE SEQUENCE [LARGE SCALE GENOMIC DNA]</scope>
    <source>
        <strain evidence="9 10">DSM 9768</strain>
    </source>
</reference>
<comment type="subcellular location">
    <subcellularLocation>
        <location evidence="1">Cell membrane</location>
        <topology evidence="1">Lipid-anchor</topology>
    </subcellularLocation>
</comment>
<dbReference type="Gene3D" id="3.40.50.2300">
    <property type="match status" value="2"/>
</dbReference>
<dbReference type="PANTHER" id="PTHR34296:SF2">
    <property type="entry name" value="ABC TRANSPORTER GUANOSINE-BINDING PROTEIN NUPN"/>
    <property type="match status" value="1"/>
</dbReference>
<keyword evidence="5 7" id="KW-0472">Membrane</keyword>
<evidence type="ECO:0000313" key="10">
    <source>
        <dbReference type="Proteomes" id="UP001230005"/>
    </source>
</evidence>
<sequence length="335" mass="37873">MQQSRQLRGIIIISTIVAIIFILVMMFKMRDILHSTNEAEDNRTMVAIITSDEVVDQSWGSLAYLGQLKIEEQFPVIVSFSSEKNTEERMEMATMEAIDAGAEVIIGHGREFSGVFTEVAPSYPDIHFVTIHGNSEHPNQSVYTYWQNEMEYFLGLAAALKTETNKVGVLDPIHPREQDPQFEIGLQFYNPDASLYYSTVGSREDGEKAVELFQEMIDNGVDVIYTKGNAYNRDVIEHAKKHGIYVIGYLDDQSYMAENLVLTSMLNDVSQAYVEIMNDFFSEAGIPSGKNILDETHGVYSLAPFGPMFTEEEKEFIQGEMQKFSQGKLTFPETN</sequence>
<dbReference type="Proteomes" id="UP001230005">
    <property type="component" value="Unassembled WGS sequence"/>
</dbReference>
<keyword evidence="3" id="KW-1003">Cell membrane</keyword>
<keyword evidence="6" id="KW-0449">Lipoprotein</keyword>
<gene>
    <name evidence="9" type="ORF">J2S74_004043</name>
</gene>
<keyword evidence="7" id="KW-0812">Transmembrane</keyword>
<evidence type="ECO:0000256" key="7">
    <source>
        <dbReference type="SAM" id="Phobius"/>
    </source>
</evidence>
<dbReference type="Pfam" id="PF02608">
    <property type="entry name" value="Bmp"/>
    <property type="match status" value="1"/>
</dbReference>